<dbReference type="PANTHER" id="PTHR33054">
    <property type="entry name" value="CCHC-TYPE DOMAIN-CONTAINING PROTEIN"/>
    <property type="match status" value="1"/>
</dbReference>
<gene>
    <name evidence="4" type="ORF">AQUCO_01900139v1</name>
</gene>
<dbReference type="Pfam" id="PF01107">
    <property type="entry name" value="MP"/>
    <property type="match status" value="1"/>
</dbReference>
<organism evidence="4 5">
    <name type="scientific">Aquilegia coerulea</name>
    <name type="common">Rocky mountain columbine</name>
    <dbReference type="NCBI Taxonomy" id="218851"/>
    <lineage>
        <taxon>Eukaryota</taxon>
        <taxon>Viridiplantae</taxon>
        <taxon>Streptophyta</taxon>
        <taxon>Embryophyta</taxon>
        <taxon>Tracheophyta</taxon>
        <taxon>Spermatophyta</taxon>
        <taxon>Magnoliopsida</taxon>
        <taxon>Ranunculales</taxon>
        <taxon>Ranunculaceae</taxon>
        <taxon>Thalictroideae</taxon>
        <taxon>Aquilegia</taxon>
    </lineage>
</organism>
<keyword evidence="1" id="KW-0479">Metal-binding</keyword>
<evidence type="ECO:0000256" key="1">
    <source>
        <dbReference type="PROSITE-ProRule" id="PRU00047"/>
    </source>
</evidence>
<keyword evidence="1" id="KW-0863">Zinc-finger</keyword>
<dbReference type="Pfam" id="PF24496">
    <property type="entry name" value="DUF7588"/>
    <property type="match status" value="1"/>
</dbReference>
<dbReference type="AlphaFoldDB" id="A0A2G5DJ43"/>
<dbReference type="PROSITE" id="PS50158">
    <property type="entry name" value="ZF_CCHC"/>
    <property type="match status" value="1"/>
</dbReference>
<dbReference type="InterPro" id="IPR001878">
    <property type="entry name" value="Znf_CCHC"/>
</dbReference>
<dbReference type="InterPro" id="IPR036875">
    <property type="entry name" value="Znf_CCHC_sf"/>
</dbReference>
<dbReference type="Pfam" id="PF24925">
    <property type="entry name" value="DUF7746"/>
    <property type="match status" value="1"/>
</dbReference>
<dbReference type="GO" id="GO:0003676">
    <property type="term" value="F:nucleic acid binding"/>
    <property type="evidence" value="ECO:0007669"/>
    <property type="project" value="InterPro"/>
</dbReference>
<feature type="domain" description="CCHC-type" evidence="3">
    <location>
        <begin position="894"/>
        <end position="907"/>
    </location>
</feature>
<reference evidence="4 5" key="1">
    <citation type="submission" date="2017-09" db="EMBL/GenBank/DDBJ databases">
        <title>WGS assembly of Aquilegia coerulea Goldsmith.</title>
        <authorList>
            <person name="Hodges S."/>
            <person name="Kramer E."/>
            <person name="Nordborg M."/>
            <person name="Tomkins J."/>
            <person name="Borevitz J."/>
            <person name="Derieg N."/>
            <person name="Yan J."/>
            <person name="Mihaltcheva S."/>
            <person name="Hayes R.D."/>
            <person name="Rokhsar D."/>
        </authorList>
    </citation>
    <scope>NUCLEOTIDE SEQUENCE [LARGE SCALE GENOMIC DNA]</scope>
    <source>
        <strain evidence="5">cv. Goldsmith</strain>
    </source>
</reference>
<proteinExistence type="predicted"/>
<keyword evidence="5" id="KW-1185">Reference proteome</keyword>
<evidence type="ECO:0000313" key="5">
    <source>
        <dbReference type="Proteomes" id="UP000230069"/>
    </source>
</evidence>
<keyword evidence="2" id="KW-0175">Coiled coil</keyword>
<feature type="coiled-coil region" evidence="2">
    <location>
        <begin position="1062"/>
        <end position="1089"/>
    </location>
</feature>
<sequence length="1133" mass="131655">MFNMFKNKKKFFKNEECIEISNIEKMENELLNWDMPRIEPKRIYNIGSFDYKVAMSIKTVEHTMPINGNKKSIPLITEQDINRYRQNYHYIHIGLIQIAVKPLHLKGIDCCFLLALRDARCTNYQKSLMGIMESTTSNGPVYCNIYPNLELSLSDDNIMQSVMMDLDTKGYEFHSGSEILNIAYRIQFKVMNTLSPNAKLISNKGNTTIIETNLGKSNMACNKIIPWDQISFPENWDHQGIVPAQPVNRNLDQIIQNPEGDIEIRFSSNRISRLRSVKNFYYQEPSRASTSSIPDKIDDEFEIKGIKESNNAIPHGLYNRTSALNPTPSEMNFSINMIELVNDFKIDRVAIHNEWKDPRYNTFRKWYKDQYNDGQHEFLKENYYKYLNDTKSIIPFAHYVLRWDRTLESCVIKEFYNNWTTTDGKNIKAVHPPTQPLKLINESSILEIVAYIQPSDNETGLNKVFKQSNYTNLCLQTIGRQLIRIEDAVSKPEPNKEVFPVNIKPPPDMKFNLGNNKLSQDDFMEELTKKLKDIKLTNNHIAVLSQNGDLSSENIEEFQNILHNMEQEVNELDFSKSNKAKIPPTRTYYPRPTPIDILNEEDYIAVQTSYSAKTIYEWNIDSVSEYMIYVTLHRILMFATVCKNSNNTDKQTAGCIIAGFTGQLKGWWDNLLTHSQREEILGSVKLEINTSGQQSHIEDAVYTLIQTIIKHFIGNTITANERGKDLLMNLKCPTLTHFRWYKDVFMAKITNRHDGNNAFWKEKFISGLPILFVEKVKNRLKNKHDGIQIPYDYYTYGELISECTSEGLALCNDIRLKNQLKKQNLTGKKELGQFCEQFGYDIPKQKDKNDLSQKRFSKKYFRRKPYKRPDQVLPKHKSNFSPKENKRNFKNITCHKCGKKGHYANRCYSKTDIRKQINELGIDDNIKKQINQILDNNETSSSYYSDASSDQIMEVEELTDSESDISNQLGKGCSAHCKTYQDYYKAIIDMNGLSINVLSESQTLILDMIDNIVDPTEKRQAIEKYIKDSYNNKLNSSIMEPYCLQKVFDRIESKPLIKEAPISEFRKEINNFKTEINNLKWRISRLETKDTLPIPVINTDEARGLLSLDNNINQKWYVNIKLIIQDFVLETIA</sequence>
<keyword evidence="1" id="KW-0862">Zinc</keyword>
<dbReference type="InterPro" id="IPR056010">
    <property type="entry name" value="DUF7588"/>
</dbReference>
<dbReference type="STRING" id="218851.A0A2G5DJ43"/>
<dbReference type="PANTHER" id="PTHR33054:SF9">
    <property type="entry name" value="CCHC-TYPE DOMAIN-CONTAINING PROTEIN"/>
    <property type="match status" value="1"/>
</dbReference>
<dbReference type="Proteomes" id="UP000230069">
    <property type="component" value="Unassembled WGS sequence"/>
</dbReference>
<name>A0A2G5DJ43_AQUCA</name>
<dbReference type="Pfam" id="PF22909">
    <property type="entry name" value="Caulimovir_coat_dom"/>
    <property type="match status" value="1"/>
</dbReference>
<accession>A0A2G5DJ43</accession>
<dbReference type="SUPFAM" id="SSF57756">
    <property type="entry name" value="Retrovirus zinc finger-like domains"/>
    <property type="match status" value="1"/>
</dbReference>
<evidence type="ECO:0000313" key="4">
    <source>
        <dbReference type="EMBL" id="PIA43540.1"/>
    </source>
</evidence>
<dbReference type="OrthoDB" id="1401424at2759"/>
<dbReference type="InterPro" id="IPR028919">
    <property type="entry name" value="Viral_movement"/>
</dbReference>
<evidence type="ECO:0000259" key="3">
    <source>
        <dbReference type="PROSITE" id="PS50158"/>
    </source>
</evidence>
<protein>
    <recommendedName>
        <fullName evidence="3">CCHC-type domain-containing protein</fullName>
    </recommendedName>
</protein>
<dbReference type="EMBL" id="KZ305036">
    <property type="protein sequence ID" value="PIA43540.1"/>
    <property type="molecule type" value="Genomic_DNA"/>
</dbReference>
<dbReference type="InterPro" id="IPR056648">
    <property type="entry name" value="DUF7746"/>
</dbReference>
<evidence type="ECO:0000256" key="2">
    <source>
        <dbReference type="SAM" id="Coils"/>
    </source>
</evidence>
<dbReference type="GO" id="GO:0008270">
    <property type="term" value="F:zinc ion binding"/>
    <property type="evidence" value="ECO:0007669"/>
    <property type="project" value="UniProtKB-KW"/>
</dbReference>
<dbReference type="InParanoid" id="A0A2G5DJ43"/>